<dbReference type="PROSITE" id="PS00086">
    <property type="entry name" value="CYTOCHROME_P450"/>
    <property type="match status" value="1"/>
</dbReference>
<dbReference type="GO" id="GO:0020037">
    <property type="term" value="F:heme binding"/>
    <property type="evidence" value="ECO:0007669"/>
    <property type="project" value="InterPro"/>
</dbReference>
<evidence type="ECO:0000256" key="2">
    <source>
        <dbReference type="ARBA" id="ARBA00010617"/>
    </source>
</evidence>
<keyword evidence="3 8" id="KW-0349">Heme</keyword>
<sequence length="497" mass="57487">MIKKFFLKRNFQTEILSNNEVRPINLMPGPKGFLGLGTILNYVKPFGSIDWDQLHILGMERYKKYGPIVCEKIMPGASVVWLYDPVDISKVLTDTPGNLPCRRSHLALEKFRYDRPEVYSSGGLLPTNGEKWWELRSQFQKHISSPKNVRNILPSTNQVTREFIEMLASKFDANNTIQDMVTEFDRFSFEMTCLIAFDERMYSFSESERHPNSISSRLIKAGDDTSCSVLSTDNDLQLWRLFETASYRKLRVAQEYMQQIAIDFVDKRAAKQTDGDSLLDQYLKNPNLSKKDLIGISSDFLLAGVHTVSFSSAFALYHIAKNKRVQELMHEEAIKVLPSNESEITTPIMNNEIPYTRAVLKEVFRLNPISIGVGRISNQDMVLGGYLIPKNTRIVTQNYISCRLDEYFPKPLQFIPERWIKINREKSNINPYLVIPFGQGMRSCIARRFAEQTMLVFLLRLLREYKIEWKGIENLGILTKLINRPNSDVTIKFEKRF</sequence>
<dbReference type="InterPro" id="IPR001128">
    <property type="entry name" value="Cyt_P450"/>
</dbReference>
<dbReference type="EMBL" id="JADBJN010000002">
    <property type="protein sequence ID" value="KAG5677094.1"/>
    <property type="molecule type" value="Genomic_DNA"/>
</dbReference>
<dbReference type="SUPFAM" id="SSF48264">
    <property type="entry name" value="Cytochrome P450"/>
    <property type="match status" value="1"/>
</dbReference>
<keyword evidence="7 9" id="KW-0503">Monooxygenase</keyword>
<evidence type="ECO:0000313" key="10">
    <source>
        <dbReference type="EMBL" id="KAG5677094.1"/>
    </source>
</evidence>
<dbReference type="Pfam" id="PF00067">
    <property type="entry name" value="p450"/>
    <property type="match status" value="1"/>
</dbReference>
<dbReference type="PANTHER" id="PTHR24279">
    <property type="entry name" value="CYTOCHROME P450"/>
    <property type="match status" value="1"/>
</dbReference>
<dbReference type="GO" id="GO:0004497">
    <property type="term" value="F:monooxygenase activity"/>
    <property type="evidence" value="ECO:0007669"/>
    <property type="project" value="UniProtKB-KW"/>
</dbReference>
<comment type="similarity">
    <text evidence="2 9">Belongs to the cytochrome P450 family.</text>
</comment>
<comment type="caution">
    <text evidence="10">The sequence shown here is derived from an EMBL/GenBank/DDBJ whole genome shotgun (WGS) entry which is preliminary data.</text>
</comment>
<evidence type="ECO:0000256" key="1">
    <source>
        <dbReference type="ARBA" id="ARBA00001971"/>
    </source>
</evidence>
<evidence type="ECO:0000256" key="8">
    <source>
        <dbReference type="PIRSR" id="PIRSR602401-1"/>
    </source>
</evidence>
<dbReference type="GO" id="GO:0005506">
    <property type="term" value="F:iron ion binding"/>
    <property type="evidence" value="ECO:0007669"/>
    <property type="project" value="InterPro"/>
</dbReference>
<dbReference type="InterPro" id="IPR036396">
    <property type="entry name" value="Cyt_P450_sf"/>
</dbReference>
<dbReference type="FunFam" id="1.10.630.10:FF:000006">
    <property type="entry name" value="Cytochrome P450 302a1, mitochondrial"/>
    <property type="match status" value="1"/>
</dbReference>
<keyword evidence="4 8" id="KW-0479">Metal-binding</keyword>
<proteinExistence type="inferred from homology"/>
<evidence type="ECO:0000256" key="3">
    <source>
        <dbReference type="ARBA" id="ARBA00022617"/>
    </source>
</evidence>
<dbReference type="InterPro" id="IPR050479">
    <property type="entry name" value="CYP11_CYP27_families"/>
</dbReference>
<organism evidence="10 11">
    <name type="scientific">Polypedilum vanderplanki</name>
    <name type="common">Sleeping chironomid midge</name>
    <dbReference type="NCBI Taxonomy" id="319348"/>
    <lineage>
        <taxon>Eukaryota</taxon>
        <taxon>Metazoa</taxon>
        <taxon>Ecdysozoa</taxon>
        <taxon>Arthropoda</taxon>
        <taxon>Hexapoda</taxon>
        <taxon>Insecta</taxon>
        <taxon>Pterygota</taxon>
        <taxon>Neoptera</taxon>
        <taxon>Endopterygota</taxon>
        <taxon>Diptera</taxon>
        <taxon>Nematocera</taxon>
        <taxon>Chironomoidea</taxon>
        <taxon>Chironomidae</taxon>
        <taxon>Chironominae</taxon>
        <taxon>Polypedilum</taxon>
        <taxon>Polypedilum</taxon>
    </lineage>
</organism>
<dbReference type="Gene3D" id="1.10.630.10">
    <property type="entry name" value="Cytochrome P450"/>
    <property type="match status" value="1"/>
</dbReference>
<accession>A0A9J6C664</accession>
<name>A0A9J6C664_POLVA</name>
<evidence type="ECO:0008006" key="12">
    <source>
        <dbReference type="Google" id="ProtNLM"/>
    </source>
</evidence>
<dbReference type="PRINTS" id="PR00385">
    <property type="entry name" value="P450"/>
</dbReference>
<evidence type="ECO:0000313" key="11">
    <source>
        <dbReference type="Proteomes" id="UP001107558"/>
    </source>
</evidence>
<dbReference type="PANTHER" id="PTHR24279:SF120">
    <property type="entry name" value="CYTOCHROME P450"/>
    <property type="match status" value="1"/>
</dbReference>
<dbReference type="CDD" id="cd11054">
    <property type="entry name" value="CYP24A1-like"/>
    <property type="match status" value="1"/>
</dbReference>
<evidence type="ECO:0000256" key="4">
    <source>
        <dbReference type="ARBA" id="ARBA00022723"/>
    </source>
</evidence>
<dbReference type="Proteomes" id="UP001107558">
    <property type="component" value="Chromosome 2"/>
</dbReference>
<keyword evidence="5 9" id="KW-0560">Oxidoreductase</keyword>
<dbReference type="PRINTS" id="PR00463">
    <property type="entry name" value="EP450I"/>
</dbReference>
<comment type="cofactor">
    <cofactor evidence="1 8">
        <name>heme</name>
        <dbReference type="ChEBI" id="CHEBI:30413"/>
    </cofactor>
</comment>
<dbReference type="InterPro" id="IPR017972">
    <property type="entry name" value="Cyt_P450_CS"/>
</dbReference>
<dbReference type="InterPro" id="IPR002401">
    <property type="entry name" value="Cyt_P450_E_grp-I"/>
</dbReference>
<evidence type="ECO:0000256" key="6">
    <source>
        <dbReference type="ARBA" id="ARBA00023004"/>
    </source>
</evidence>
<dbReference type="AlphaFoldDB" id="A0A9J6C664"/>
<keyword evidence="6 8" id="KW-0408">Iron</keyword>
<dbReference type="OrthoDB" id="3945418at2759"/>
<evidence type="ECO:0000256" key="7">
    <source>
        <dbReference type="ARBA" id="ARBA00023033"/>
    </source>
</evidence>
<keyword evidence="11" id="KW-1185">Reference proteome</keyword>
<evidence type="ECO:0000256" key="5">
    <source>
        <dbReference type="ARBA" id="ARBA00023002"/>
    </source>
</evidence>
<feature type="binding site" description="axial binding residue" evidence="8">
    <location>
        <position position="444"/>
    </location>
    <ligand>
        <name>heme</name>
        <dbReference type="ChEBI" id="CHEBI:30413"/>
    </ligand>
    <ligandPart>
        <name>Fe</name>
        <dbReference type="ChEBI" id="CHEBI:18248"/>
    </ligandPart>
</feature>
<dbReference type="GO" id="GO:0016705">
    <property type="term" value="F:oxidoreductase activity, acting on paired donors, with incorporation or reduction of molecular oxygen"/>
    <property type="evidence" value="ECO:0007669"/>
    <property type="project" value="InterPro"/>
</dbReference>
<gene>
    <name evidence="10" type="ORF">PVAND_006877</name>
</gene>
<reference evidence="10" key="1">
    <citation type="submission" date="2021-03" db="EMBL/GenBank/DDBJ databases">
        <title>Chromosome level genome of the anhydrobiotic midge Polypedilum vanderplanki.</title>
        <authorList>
            <person name="Yoshida Y."/>
            <person name="Kikawada T."/>
            <person name="Gusev O."/>
        </authorList>
    </citation>
    <scope>NUCLEOTIDE SEQUENCE</scope>
    <source>
        <strain evidence="10">NIAS01</strain>
        <tissue evidence="10">Whole body or cell culture</tissue>
    </source>
</reference>
<protein>
    <recommendedName>
        <fullName evidence="12">Cytochrome P450 302a1, mitochondrial-like</fullName>
    </recommendedName>
</protein>
<evidence type="ECO:0000256" key="9">
    <source>
        <dbReference type="RuleBase" id="RU000461"/>
    </source>
</evidence>